<evidence type="ECO:0000313" key="2">
    <source>
        <dbReference type="Proteomes" id="UP000576082"/>
    </source>
</evidence>
<dbReference type="EMBL" id="JABANE010000068">
    <property type="protein sequence ID" value="NME70591.1"/>
    <property type="molecule type" value="Genomic_DNA"/>
</dbReference>
<dbReference type="RefSeq" id="WP_169658824.1">
    <property type="nucleotide sequence ID" value="NZ_JABANE010000068.1"/>
</dbReference>
<accession>A0A7X9RXJ7</accession>
<evidence type="ECO:0000313" key="1">
    <source>
        <dbReference type="EMBL" id="NME70591.1"/>
    </source>
</evidence>
<keyword evidence="2" id="KW-1185">Reference proteome</keyword>
<name>A0A7X9RXJ7_9BACT</name>
<comment type="caution">
    <text evidence="1">The sequence shown here is derived from an EMBL/GenBank/DDBJ whole genome shotgun (WGS) entry which is preliminary data.</text>
</comment>
<organism evidence="1 2">
    <name type="scientific">Flammeovirga aprica JL-4</name>
    <dbReference type="NCBI Taxonomy" id="694437"/>
    <lineage>
        <taxon>Bacteria</taxon>
        <taxon>Pseudomonadati</taxon>
        <taxon>Bacteroidota</taxon>
        <taxon>Cytophagia</taxon>
        <taxon>Cytophagales</taxon>
        <taxon>Flammeovirgaceae</taxon>
        <taxon>Flammeovirga</taxon>
    </lineage>
</organism>
<proteinExistence type="predicted"/>
<sequence>MKNLIIITLLFTIVSITDGLMEEKSIQKSHIDIFEVEKKYIENDLSRLFQLEDYEECKNVFDSIKNNTYDLRLALTFEDDRIIPIKCTKDTLEVIVTDDRKIFHCINGKCTTYLIHSLTEYIADSSIYNR</sequence>
<dbReference type="AlphaFoldDB" id="A0A7X9RXJ7"/>
<gene>
    <name evidence="1" type="ORF">HHU12_21625</name>
</gene>
<reference evidence="1 2" key="1">
    <citation type="submission" date="2020-04" db="EMBL/GenBank/DDBJ databases">
        <title>Flammeovirga sp. SR4, a novel species isolated from seawater.</title>
        <authorList>
            <person name="Wang X."/>
        </authorList>
    </citation>
    <scope>NUCLEOTIDE SEQUENCE [LARGE SCALE GENOMIC DNA]</scope>
    <source>
        <strain evidence="1 2">ATCC 23126</strain>
    </source>
</reference>
<protein>
    <submittedName>
        <fullName evidence="1">Uncharacterized protein</fullName>
    </submittedName>
</protein>
<dbReference type="Proteomes" id="UP000576082">
    <property type="component" value="Unassembled WGS sequence"/>
</dbReference>